<evidence type="ECO:0000313" key="1">
    <source>
        <dbReference type="EMBL" id="MBY75950.1"/>
    </source>
</evidence>
<dbReference type="AlphaFoldDB" id="A0A2S2QEK7"/>
<sequence>MTLLNVARVPTRTAGNGVQNVTPARAANVTDDVAMATNRLTTAAFVFRLGPRAIFKPHVPFQLPLEPHSFQTLICFTCPHVRARTGAYTDVLDRLLAHSRSCGRINVHATPITPQFLYSVISTTRTQKYVKIIYSRSFNGFECAFPFFFFLLNVCFSQKILYNAYSSR</sequence>
<gene>
    <name evidence="1" type="ORF">g.173524</name>
</gene>
<proteinExistence type="predicted"/>
<name>A0A2S2QEK7_9HEMI</name>
<protein>
    <submittedName>
        <fullName evidence="1">Uncharacterized protein</fullName>
    </submittedName>
</protein>
<reference evidence="1" key="1">
    <citation type="submission" date="2018-04" db="EMBL/GenBank/DDBJ databases">
        <title>Transcriptome assembly of Sipha flava.</title>
        <authorList>
            <person name="Scully E.D."/>
            <person name="Geib S.M."/>
            <person name="Palmer N.A."/>
            <person name="Koch K."/>
            <person name="Bradshaw J."/>
            <person name="Heng-Moss T."/>
            <person name="Sarath G."/>
        </authorList>
    </citation>
    <scope>NUCLEOTIDE SEQUENCE</scope>
</reference>
<dbReference type="EMBL" id="GGMS01006747">
    <property type="protein sequence ID" value="MBY75950.1"/>
    <property type="molecule type" value="Transcribed_RNA"/>
</dbReference>
<organism evidence="1">
    <name type="scientific">Sipha flava</name>
    <name type="common">yellow sugarcane aphid</name>
    <dbReference type="NCBI Taxonomy" id="143950"/>
    <lineage>
        <taxon>Eukaryota</taxon>
        <taxon>Metazoa</taxon>
        <taxon>Ecdysozoa</taxon>
        <taxon>Arthropoda</taxon>
        <taxon>Hexapoda</taxon>
        <taxon>Insecta</taxon>
        <taxon>Pterygota</taxon>
        <taxon>Neoptera</taxon>
        <taxon>Paraneoptera</taxon>
        <taxon>Hemiptera</taxon>
        <taxon>Sternorrhyncha</taxon>
        <taxon>Aphidomorpha</taxon>
        <taxon>Aphidoidea</taxon>
        <taxon>Aphididae</taxon>
        <taxon>Sipha</taxon>
    </lineage>
</organism>
<accession>A0A2S2QEK7</accession>